<protein>
    <submittedName>
        <fullName evidence="2">Uncharacterized protein</fullName>
    </submittedName>
</protein>
<evidence type="ECO:0000256" key="1">
    <source>
        <dbReference type="ARBA" id="ARBA00022679"/>
    </source>
</evidence>
<dbReference type="AlphaFoldDB" id="A0A5N3ULE6"/>
<reference evidence="2 3" key="1">
    <citation type="submission" date="2019-06" db="EMBL/GenBank/DDBJ databases">
        <title>Discovery of a novel chromosome fission-fusion reversal in muntjac.</title>
        <authorList>
            <person name="Mudd A.B."/>
            <person name="Bredeson J.V."/>
            <person name="Baum R."/>
            <person name="Hockemeyer D."/>
            <person name="Rokhsar D.S."/>
        </authorList>
    </citation>
    <scope>NUCLEOTIDE SEQUENCE [LARGE SCALE GENOMIC DNA]</scope>
    <source>
        <strain evidence="2">UCam_UCB_Mr</strain>
        <tissue evidence="2">Fibroblast cell line</tissue>
    </source>
</reference>
<sequence>GEKFRCREFGCGQPLQDNIQLKGRDLLTLKNFTGEEIKYMLWLSADLKFRIKQKGEVLHRHTKSIKISYSMTSHCISFM</sequence>
<gene>
    <name evidence="2" type="ORF">FD755_025597</name>
</gene>
<dbReference type="Proteomes" id="UP000326062">
    <property type="component" value="Unassembled WGS sequence"/>
</dbReference>
<dbReference type="InterPro" id="IPR036901">
    <property type="entry name" value="Asp/Orn_carbamoylTrfase_sf"/>
</dbReference>
<dbReference type="EMBL" id="VCEB01013300">
    <property type="protein sequence ID" value="KAB0337455.1"/>
    <property type="molecule type" value="Genomic_DNA"/>
</dbReference>
<dbReference type="GO" id="GO:0016597">
    <property type="term" value="F:amino acid binding"/>
    <property type="evidence" value="ECO:0007669"/>
    <property type="project" value="InterPro"/>
</dbReference>
<keyword evidence="3" id="KW-1185">Reference proteome</keyword>
<keyword evidence="1" id="KW-0808">Transferase</keyword>
<name>A0A5N3ULE6_MUNRE</name>
<feature type="non-terminal residue" evidence="2">
    <location>
        <position position="1"/>
    </location>
</feature>
<proteinExistence type="predicted"/>
<dbReference type="GO" id="GO:0006520">
    <property type="term" value="P:amino acid metabolic process"/>
    <property type="evidence" value="ECO:0007669"/>
    <property type="project" value="InterPro"/>
</dbReference>
<organism evidence="2 3">
    <name type="scientific">Muntiacus reevesi</name>
    <name type="common">Reeves' muntjac</name>
    <name type="synonym">Cervus reevesi</name>
    <dbReference type="NCBI Taxonomy" id="9886"/>
    <lineage>
        <taxon>Eukaryota</taxon>
        <taxon>Metazoa</taxon>
        <taxon>Chordata</taxon>
        <taxon>Craniata</taxon>
        <taxon>Vertebrata</taxon>
        <taxon>Euteleostomi</taxon>
        <taxon>Mammalia</taxon>
        <taxon>Eutheria</taxon>
        <taxon>Laurasiatheria</taxon>
        <taxon>Artiodactyla</taxon>
        <taxon>Ruminantia</taxon>
        <taxon>Pecora</taxon>
        <taxon>Cervidae</taxon>
        <taxon>Muntiacinae</taxon>
        <taxon>Muntiacus</taxon>
    </lineage>
</organism>
<evidence type="ECO:0000313" key="3">
    <source>
        <dbReference type="Proteomes" id="UP000326062"/>
    </source>
</evidence>
<dbReference type="GO" id="GO:0016743">
    <property type="term" value="F:carboxyl- or carbamoyltransferase activity"/>
    <property type="evidence" value="ECO:0007669"/>
    <property type="project" value="InterPro"/>
</dbReference>
<comment type="caution">
    <text evidence="2">The sequence shown here is derived from an EMBL/GenBank/DDBJ whole genome shotgun (WGS) entry which is preliminary data.</text>
</comment>
<dbReference type="Gene3D" id="3.40.50.1370">
    <property type="entry name" value="Aspartate/ornithine carbamoyltransferase"/>
    <property type="match status" value="1"/>
</dbReference>
<evidence type="ECO:0000313" key="2">
    <source>
        <dbReference type="EMBL" id="KAB0337455.1"/>
    </source>
</evidence>
<accession>A0A5N3ULE6</accession>